<dbReference type="Proteomes" id="UP000027222">
    <property type="component" value="Unassembled WGS sequence"/>
</dbReference>
<dbReference type="InterPro" id="IPR036915">
    <property type="entry name" value="Cyclin-like_sf"/>
</dbReference>
<dbReference type="PANTHER" id="PTHR15615:SF108">
    <property type="entry name" value="PROTEIN CNPPD1"/>
    <property type="match status" value="1"/>
</dbReference>
<protein>
    <recommendedName>
        <fullName evidence="3">Cyclin N-terminal domain-containing protein</fullName>
    </recommendedName>
</protein>
<dbReference type="CDD" id="cd20557">
    <property type="entry name" value="CYCLIN_ScPCL1-like"/>
    <property type="match status" value="1"/>
</dbReference>
<dbReference type="AlphaFoldDB" id="A0A067TLF0"/>
<dbReference type="SUPFAM" id="SSF47954">
    <property type="entry name" value="Cyclin-like"/>
    <property type="match status" value="1"/>
</dbReference>
<dbReference type="HOGENOM" id="CLU_1235098_0_0_1"/>
<evidence type="ECO:0000313" key="2">
    <source>
        <dbReference type="Proteomes" id="UP000027222"/>
    </source>
</evidence>
<accession>A0A067TLF0</accession>
<keyword evidence="2" id="KW-1185">Reference proteome</keyword>
<organism evidence="1 2">
    <name type="scientific">Galerina marginata (strain CBS 339.88)</name>
    <dbReference type="NCBI Taxonomy" id="685588"/>
    <lineage>
        <taxon>Eukaryota</taxon>
        <taxon>Fungi</taxon>
        <taxon>Dikarya</taxon>
        <taxon>Basidiomycota</taxon>
        <taxon>Agaricomycotina</taxon>
        <taxon>Agaricomycetes</taxon>
        <taxon>Agaricomycetidae</taxon>
        <taxon>Agaricales</taxon>
        <taxon>Agaricineae</taxon>
        <taxon>Strophariaceae</taxon>
        <taxon>Galerina</taxon>
    </lineage>
</organism>
<sequence length="224" mass="26454">MTKNCLAFARYQDIGNSSWTDGLPKYISSIIHRSKLGVSAAISALILGERFQEALRMRQVFFEDKVEDAGRLFLISYMVAAKVIHDERHRLKFWENIAGDQYSRYELFRMESQFYEMVDWRVQINEEEFNRCFVEMMDSYHCYLKQHRLPSGPPPVYQKIQRHEAERKALVMRTEGLDPIPILDEEDEDLFTRALFSPQARRTAEVLKCRWQFFGIALLPPPFS</sequence>
<dbReference type="OrthoDB" id="3033202at2759"/>
<reference evidence="2" key="1">
    <citation type="journal article" date="2014" name="Proc. Natl. Acad. Sci. U.S.A.">
        <title>Extensive sampling of basidiomycete genomes demonstrates inadequacy of the white-rot/brown-rot paradigm for wood decay fungi.</title>
        <authorList>
            <person name="Riley R."/>
            <person name="Salamov A.A."/>
            <person name="Brown D.W."/>
            <person name="Nagy L.G."/>
            <person name="Floudas D."/>
            <person name="Held B.W."/>
            <person name="Levasseur A."/>
            <person name="Lombard V."/>
            <person name="Morin E."/>
            <person name="Otillar R."/>
            <person name="Lindquist E.A."/>
            <person name="Sun H."/>
            <person name="LaButti K.M."/>
            <person name="Schmutz J."/>
            <person name="Jabbour D."/>
            <person name="Luo H."/>
            <person name="Baker S.E."/>
            <person name="Pisabarro A.G."/>
            <person name="Walton J.D."/>
            <person name="Blanchette R.A."/>
            <person name="Henrissat B."/>
            <person name="Martin F."/>
            <person name="Cullen D."/>
            <person name="Hibbett D.S."/>
            <person name="Grigoriev I.V."/>
        </authorList>
    </citation>
    <scope>NUCLEOTIDE SEQUENCE [LARGE SCALE GENOMIC DNA]</scope>
    <source>
        <strain evidence="2">CBS 339.88</strain>
    </source>
</reference>
<gene>
    <name evidence="1" type="ORF">GALMADRAFT_236638</name>
</gene>
<dbReference type="InterPro" id="IPR013922">
    <property type="entry name" value="Cyclin_PHO80-like"/>
</dbReference>
<evidence type="ECO:0000313" key="1">
    <source>
        <dbReference type="EMBL" id="KDR84040.1"/>
    </source>
</evidence>
<dbReference type="GO" id="GO:0019901">
    <property type="term" value="F:protein kinase binding"/>
    <property type="evidence" value="ECO:0007669"/>
    <property type="project" value="InterPro"/>
</dbReference>
<dbReference type="PANTHER" id="PTHR15615">
    <property type="match status" value="1"/>
</dbReference>
<proteinExistence type="predicted"/>
<evidence type="ECO:0008006" key="3">
    <source>
        <dbReference type="Google" id="ProtNLM"/>
    </source>
</evidence>
<dbReference type="EMBL" id="KL142368">
    <property type="protein sequence ID" value="KDR84040.1"/>
    <property type="molecule type" value="Genomic_DNA"/>
</dbReference>
<name>A0A067TLF0_GALM3</name>
<dbReference type="Gene3D" id="1.10.472.10">
    <property type="entry name" value="Cyclin-like"/>
    <property type="match status" value="1"/>
</dbReference>